<dbReference type="InterPro" id="IPR035906">
    <property type="entry name" value="MetI-like_sf"/>
</dbReference>
<accession>A0AA94VC11</accession>
<dbReference type="EMBL" id="SGOB01000003">
    <property type="protein sequence ID" value="TRA88311.1"/>
    <property type="molecule type" value="Genomic_DNA"/>
</dbReference>
<dbReference type="Gene3D" id="1.10.3720.10">
    <property type="entry name" value="MetI-like"/>
    <property type="match status" value="1"/>
</dbReference>
<keyword evidence="7 8" id="KW-0472">Membrane</keyword>
<dbReference type="SUPFAM" id="SSF161098">
    <property type="entry name" value="MetI-like"/>
    <property type="match status" value="1"/>
</dbReference>
<feature type="transmembrane region" description="Helical" evidence="8">
    <location>
        <begin position="147"/>
        <end position="166"/>
    </location>
</feature>
<dbReference type="PANTHER" id="PTHR30614">
    <property type="entry name" value="MEMBRANE COMPONENT OF AMINO ACID ABC TRANSPORTER"/>
    <property type="match status" value="1"/>
</dbReference>
<dbReference type="GO" id="GO:0006865">
    <property type="term" value="P:amino acid transport"/>
    <property type="evidence" value="ECO:0007669"/>
    <property type="project" value="TreeGrafter"/>
</dbReference>
<dbReference type="AlphaFoldDB" id="A0AA94VC11"/>
<evidence type="ECO:0000256" key="7">
    <source>
        <dbReference type="ARBA" id="ARBA00023136"/>
    </source>
</evidence>
<dbReference type="GO" id="GO:0022857">
    <property type="term" value="F:transmembrane transporter activity"/>
    <property type="evidence" value="ECO:0007669"/>
    <property type="project" value="InterPro"/>
</dbReference>
<name>A0AA94VC11_RHIRH</name>
<dbReference type="CDD" id="cd06261">
    <property type="entry name" value="TM_PBP2"/>
    <property type="match status" value="1"/>
</dbReference>
<comment type="caution">
    <text evidence="10">The sequence shown here is derived from an EMBL/GenBank/DDBJ whole genome shotgun (WGS) entry which is preliminary data.</text>
</comment>
<keyword evidence="3 8" id="KW-0813">Transport</keyword>
<dbReference type="InterPro" id="IPR043429">
    <property type="entry name" value="ArtM/GltK/GlnP/TcyL/YhdX-like"/>
</dbReference>
<comment type="similarity">
    <text evidence="2">Belongs to the binding-protein-dependent transport system permease family. HisMQ subfamily.</text>
</comment>
<dbReference type="Proteomes" id="UP000320858">
    <property type="component" value="Unassembled WGS sequence"/>
</dbReference>
<evidence type="ECO:0000259" key="9">
    <source>
        <dbReference type="PROSITE" id="PS50928"/>
    </source>
</evidence>
<dbReference type="PROSITE" id="PS50928">
    <property type="entry name" value="ABC_TM1"/>
    <property type="match status" value="1"/>
</dbReference>
<evidence type="ECO:0000256" key="4">
    <source>
        <dbReference type="ARBA" id="ARBA00022475"/>
    </source>
</evidence>
<proteinExistence type="inferred from homology"/>
<reference evidence="10 11" key="1">
    <citation type="journal article" date="2019" name="Appl. Microbiol. Biotechnol.">
        <title>Differential efficiency of wild type rhizogenic strains for rol gene transformation of plants.</title>
        <authorList>
            <person name="Desmet S."/>
            <person name="De Keyser E."/>
            <person name="Van Vaerenbergh J."/>
            <person name="Baeyen S."/>
            <person name="Van Huylenbroeck J."/>
            <person name="Geelen D."/>
            <person name="Dhooghe E."/>
        </authorList>
    </citation>
    <scope>NUCLEOTIDE SEQUENCE [LARGE SCALE GENOMIC DNA]</scope>
    <source>
        <strain evidence="10 11">B 4.1</strain>
    </source>
</reference>
<dbReference type="PANTHER" id="PTHR30614:SF34">
    <property type="entry name" value="BLR6398 PROTEIN"/>
    <property type="match status" value="1"/>
</dbReference>
<keyword evidence="4" id="KW-1003">Cell membrane</keyword>
<dbReference type="NCBIfam" id="TIGR01726">
    <property type="entry name" value="HEQRo_perm_3TM"/>
    <property type="match status" value="1"/>
</dbReference>
<dbReference type="Pfam" id="PF00528">
    <property type="entry name" value="BPD_transp_1"/>
    <property type="match status" value="1"/>
</dbReference>
<protein>
    <submittedName>
        <fullName evidence="10">Amino acid ABC transporter permease</fullName>
    </submittedName>
</protein>
<keyword evidence="5 8" id="KW-0812">Transmembrane</keyword>
<dbReference type="GO" id="GO:0043190">
    <property type="term" value="C:ATP-binding cassette (ABC) transporter complex"/>
    <property type="evidence" value="ECO:0007669"/>
    <property type="project" value="InterPro"/>
</dbReference>
<feature type="transmembrane region" description="Helical" evidence="8">
    <location>
        <begin position="82"/>
        <end position="104"/>
    </location>
</feature>
<evidence type="ECO:0000256" key="1">
    <source>
        <dbReference type="ARBA" id="ARBA00004429"/>
    </source>
</evidence>
<evidence type="ECO:0000256" key="3">
    <source>
        <dbReference type="ARBA" id="ARBA00022448"/>
    </source>
</evidence>
<evidence type="ECO:0000256" key="2">
    <source>
        <dbReference type="ARBA" id="ARBA00010072"/>
    </source>
</evidence>
<comment type="subcellular location">
    <subcellularLocation>
        <location evidence="1">Cell inner membrane</location>
        <topology evidence="1">Multi-pass membrane protein</topology>
    </subcellularLocation>
    <subcellularLocation>
        <location evidence="8">Cell membrane</location>
        <topology evidence="8">Multi-pass membrane protein</topology>
    </subcellularLocation>
</comment>
<evidence type="ECO:0000256" key="6">
    <source>
        <dbReference type="ARBA" id="ARBA00022989"/>
    </source>
</evidence>
<gene>
    <name evidence="10" type="ORF">EXN24_17525</name>
</gene>
<evidence type="ECO:0000256" key="8">
    <source>
        <dbReference type="RuleBase" id="RU363032"/>
    </source>
</evidence>
<feature type="transmembrane region" description="Helical" evidence="8">
    <location>
        <begin position="54"/>
        <end position="76"/>
    </location>
</feature>
<feature type="domain" description="ABC transmembrane type-1" evidence="9">
    <location>
        <begin position="16"/>
        <end position="204"/>
    </location>
</feature>
<evidence type="ECO:0000313" key="10">
    <source>
        <dbReference type="EMBL" id="TRA88311.1"/>
    </source>
</evidence>
<dbReference type="InterPro" id="IPR010065">
    <property type="entry name" value="AA_ABC_transptr_permease_3TM"/>
</dbReference>
<feature type="transmembrane region" description="Helical" evidence="8">
    <location>
        <begin position="186"/>
        <end position="207"/>
    </location>
</feature>
<keyword evidence="6 8" id="KW-1133">Transmembrane helix</keyword>
<evidence type="ECO:0000313" key="11">
    <source>
        <dbReference type="Proteomes" id="UP000320858"/>
    </source>
</evidence>
<organism evidence="10 11">
    <name type="scientific">Rhizobium rhizogenes</name>
    <name type="common">Agrobacterium rhizogenes</name>
    <dbReference type="NCBI Taxonomy" id="359"/>
    <lineage>
        <taxon>Bacteria</taxon>
        <taxon>Pseudomonadati</taxon>
        <taxon>Pseudomonadota</taxon>
        <taxon>Alphaproteobacteria</taxon>
        <taxon>Hyphomicrobiales</taxon>
        <taxon>Rhizobiaceae</taxon>
        <taxon>Rhizobium/Agrobacterium group</taxon>
        <taxon>Rhizobium</taxon>
    </lineage>
</organism>
<dbReference type="RefSeq" id="WP_035201049.1">
    <property type="nucleotide sequence ID" value="NZ_SGOB01000003.1"/>
</dbReference>
<evidence type="ECO:0000256" key="5">
    <source>
        <dbReference type="ARBA" id="ARBA00022692"/>
    </source>
</evidence>
<sequence>MRTFGTNEFLFIVYALQWTLTLTAIAFVGGGILGAALALLRISTSRTLRTLTSAYMQFIQGLPLLILMFICYYAPSLFGFELSAITAAAIALTINSAAFLGAIWESALRAIPKAQWESAEALAMHPLKVLRFVIVPQAVRLAMPSTVGFLVQIIKQTSIASIIGFIEITRAGQLVSNATFEPLKSFLAVAALYFIVCFPLTQISLWLEHRAAKRGSRA</sequence>
<dbReference type="InterPro" id="IPR000515">
    <property type="entry name" value="MetI-like"/>
</dbReference>
<feature type="transmembrane region" description="Helical" evidence="8">
    <location>
        <begin position="20"/>
        <end position="42"/>
    </location>
</feature>